<evidence type="ECO:0000256" key="5">
    <source>
        <dbReference type="SAM" id="SignalP"/>
    </source>
</evidence>
<keyword evidence="2" id="KW-0646">Protease inhibitor</keyword>
<feature type="signal peptide" evidence="5">
    <location>
        <begin position="1"/>
        <end position="18"/>
    </location>
</feature>
<evidence type="ECO:0000259" key="6">
    <source>
        <dbReference type="SMART" id="SM00093"/>
    </source>
</evidence>
<keyword evidence="3" id="KW-0722">Serine protease inhibitor</keyword>
<keyword evidence="8" id="KW-1185">Reference proteome</keyword>
<dbReference type="InterPro" id="IPR042178">
    <property type="entry name" value="Serpin_sf_1"/>
</dbReference>
<dbReference type="InterPro" id="IPR042185">
    <property type="entry name" value="Serpin_sf_2"/>
</dbReference>
<dbReference type="Gene3D" id="3.30.497.10">
    <property type="entry name" value="Antithrombin, subunit I, domain 2"/>
    <property type="match status" value="1"/>
</dbReference>
<dbReference type="OrthoDB" id="9518664at2759"/>
<name>A0A8K0G8X1_IGNLU</name>
<proteinExistence type="inferred from homology"/>
<gene>
    <name evidence="7" type="ORF">ILUMI_13146</name>
</gene>
<dbReference type="Pfam" id="PF00079">
    <property type="entry name" value="Serpin"/>
    <property type="match status" value="1"/>
</dbReference>
<feature type="domain" description="Serpin" evidence="6">
    <location>
        <begin position="36"/>
        <end position="388"/>
    </location>
</feature>
<dbReference type="SMART" id="SM00093">
    <property type="entry name" value="SERPIN"/>
    <property type="match status" value="1"/>
</dbReference>
<dbReference type="GO" id="GO:0004867">
    <property type="term" value="F:serine-type endopeptidase inhibitor activity"/>
    <property type="evidence" value="ECO:0007669"/>
    <property type="project" value="UniProtKB-KW"/>
</dbReference>
<evidence type="ECO:0000313" key="7">
    <source>
        <dbReference type="EMBL" id="KAF2893022.1"/>
    </source>
</evidence>
<dbReference type="AlphaFoldDB" id="A0A8K0G8X1"/>
<dbReference type="InterPro" id="IPR036186">
    <property type="entry name" value="Serpin_sf"/>
</dbReference>
<organism evidence="7 8">
    <name type="scientific">Ignelater luminosus</name>
    <name type="common">Cucubano</name>
    <name type="synonym">Pyrophorus luminosus</name>
    <dbReference type="NCBI Taxonomy" id="2038154"/>
    <lineage>
        <taxon>Eukaryota</taxon>
        <taxon>Metazoa</taxon>
        <taxon>Ecdysozoa</taxon>
        <taxon>Arthropoda</taxon>
        <taxon>Hexapoda</taxon>
        <taxon>Insecta</taxon>
        <taxon>Pterygota</taxon>
        <taxon>Neoptera</taxon>
        <taxon>Endopterygota</taxon>
        <taxon>Coleoptera</taxon>
        <taxon>Polyphaga</taxon>
        <taxon>Elateriformia</taxon>
        <taxon>Elateroidea</taxon>
        <taxon>Elateridae</taxon>
        <taxon>Agrypninae</taxon>
        <taxon>Pyrophorini</taxon>
        <taxon>Ignelater</taxon>
    </lineage>
</organism>
<reference evidence="7" key="1">
    <citation type="submission" date="2019-08" db="EMBL/GenBank/DDBJ databases">
        <title>The genome of the North American firefly Photinus pyralis.</title>
        <authorList>
            <consortium name="Photinus pyralis genome working group"/>
            <person name="Fallon T.R."/>
            <person name="Sander Lower S.E."/>
            <person name="Weng J.-K."/>
        </authorList>
    </citation>
    <scope>NUCLEOTIDE SEQUENCE</scope>
    <source>
        <strain evidence="7">TRF0915ILg1</strain>
        <tissue evidence="7">Whole body</tissue>
    </source>
</reference>
<protein>
    <recommendedName>
        <fullName evidence="6">Serpin domain-containing protein</fullName>
    </recommendedName>
</protein>
<dbReference type="PANTHER" id="PTHR11461:SF211">
    <property type="entry name" value="GH10112P-RELATED"/>
    <property type="match status" value="1"/>
</dbReference>
<evidence type="ECO:0000256" key="3">
    <source>
        <dbReference type="ARBA" id="ARBA00022900"/>
    </source>
</evidence>
<evidence type="ECO:0000256" key="2">
    <source>
        <dbReference type="ARBA" id="ARBA00022690"/>
    </source>
</evidence>
<dbReference type="PANTHER" id="PTHR11461">
    <property type="entry name" value="SERINE PROTEASE INHIBITOR, SERPIN"/>
    <property type="match status" value="1"/>
</dbReference>
<keyword evidence="5" id="KW-0732">Signal</keyword>
<dbReference type="InterPro" id="IPR023796">
    <property type="entry name" value="Serpin_dom"/>
</dbReference>
<feature type="chain" id="PRO_5035470539" description="Serpin domain-containing protein" evidence="5">
    <location>
        <begin position="19"/>
        <end position="388"/>
    </location>
</feature>
<dbReference type="EMBL" id="VTPC01008289">
    <property type="protein sequence ID" value="KAF2893022.1"/>
    <property type="molecule type" value="Genomic_DNA"/>
</dbReference>
<evidence type="ECO:0000256" key="1">
    <source>
        <dbReference type="ARBA" id="ARBA00009500"/>
    </source>
</evidence>
<accession>A0A8K0G8X1</accession>
<sequence>MKPFSFLLFVIFCPITFSQFTTLTNELSKSSIKFTSKLYREVAKINSSNFLISPLSLKITLGMITSAARGKTYKEIIRVLHVNNELEIVTLIQNLSSSTFVKDTSLISANKIYISNSFKISSNYLANVKDNFKSQIQLISFTNTKKAVEEMNKWIETKTKKKIKDIVSPDDFDSSTVSVLLNVLYFHDKWLLQFNKENTETLPFYVNPTTSIPVDMMKANISVGTSDDTNLKIRILRLPYANEDIAMHLVISEHIDGIHLLEKNIKEILSTTVDAETIKEVQIPKFAINSSHNLIPVLEKMGMQHAFGKDADFSGMLDPETRLVQINLLKQSTLIEVDEKGTVAAAVTQLQGKYRSNLVYPKFVVDRPFIFYIQYKSEVLFIGRCYSP</sequence>
<dbReference type="Gene3D" id="2.30.39.10">
    <property type="entry name" value="Alpha-1-antitrypsin, domain 1"/>
    <property type="match status" value="1"/>
</dbReference>
<dbReference type="InterPro" id="IPR000215">
    <property type="entry name" value="Serpin_fam"/>
</dbReference>
<comment type="caution">
    <text evidence="7">The sequence shown here is derived from an EMBL/GenBank/DDBJ whole genome shotgun (WGS) entry which is preliminary data.</text>
</comment>
<comment type="similarity">
    <text evidence="1 4">Belongs to the serpin family.</text>
</comment>
<dbReference type="SUPFAM" id="SSF56574">
    <property type="entry name" value="Serpins"/>
    <property type="match status" value="1"/>
</dbReference>
<evidence type="ECO:0000256" key="4">
    <source>
        <dbReference type="RuleBase" id="RU000411"/>
    </source>
</evidence>
<dbReference type="GO" id="GO:0005615">
    <property type="term" value="C:extracellular space"/>
    <property type="evidence" value="ECO:0007669"/>
    <property type="project" value="InterPro"/>
</dbReference>
<dbReference type="InterPro" id="IPR023795">
    <property type="entry name" value="Serpin_CS"/>
</dbReference>
<dbReference type="Proteomes" id="UP000801492">
    <property type="component" value="Unassembled WGS sequence"/>
</dbReference>
<dbReference type="PROSITE" id="PS00284">
    <property type="entry name" value="SERPIN"/>
    <property type="match status" value="1"/>
</dbReference>
<evidence type="ECO:0000313" key="8">
    <source>
        <dbReference type="Proteomes" id="UP000801492"/>
    </source>
</evidence>